<evidence type="ECO:0000256" key="3">
    <source>
        <dbReference type="ARBA" id="ARBA00022490"/>
    </source>
</evidence>
<comment type="similarity">
    <text evidence="1 6 7">Belongs to the EF-Ts family.</text>
</comment>
<keyword evidence="5 6" id="KW-0648">Protein biosynthesis</keyword>
<dbReference type="HAMAP" id="MF_00050">
    <property type="entry name" value="EF_Ts"/>
    <property type="match status" value="1"/>
</dbReference>
<reference evidence="10 11" key="1">
    <citation type="submission" date="2020-02" db="EMBL/GenBank/DDBJ databases">
        <title>Nitrogenibacter mangrovi gen. nov., sp. nov. isolated from mangrove sediment, a denitrifying betaproteobacterium.</title>
        <authorList>
            <person name="Liao H."/>
            <person name="Tian Y."/>
        </authorList>
    </citation>
    <scope>NUCLEOTIDE SEQUENCE [LARGE SCALE GENOMIC DNA]</scope>
    <source>
        <strain evidence="10 11">M9-3-2</strain>
    </source>
</reference>
<dbReference type="PROSITE" id="PS01127">
    <property type="entry name" value="EF_TS_2"/>
    <property type="match status" value="1"/>
</dbReference>
<organism evidence="10 11">
    <name type="scientific">Nitrogeniibacter mangrovi</name>
    <dbReference type="NCBI Taxonomy" id="2016596"/>
    <lineage>
        <taxon>Bacteria</taxon>
        <taxon>Pseudomonadati</taxon>
        <taxon>Pseudomonadota</taxon>
        <taxon>Betaproteobacteria</taxon>
        <taxon>Rhodocyclales</taxon>
        <taxon>Zoogloeaceae</taxon>
        <taxon>Nitrogeniibacter</taxon>
    </lineage>
</organism>
<keyword evidence="4 6" id="KW-0251">Elongation factor</keyword>
<evidence type="ECO:0000256" key="4">
    <source>
        <dbReference type="ARBA" id="ARBA00022768"/>
    </source>
</evidence>
<comment type="subcellular location">
    <subcellularLocation>
        <location evidence="6 8">Cytoplasm</location>
    </subcellularLocation>
</comment>
<dbReference type="NCBIfam" id="TIGR00116">
    <property type="entry name" value="tsf"/>
    <property type="match status" value="1"/>
</dbReference>
<sequence length="295" mass="31115">MAAITAGMVKELREKTDAPMMECKKALTEAEGDMAKAEEILRVKLGNKASKAAARVTAEGVVATYISADGKLAAMVELNCETDFVAKNDDFLELGAKVAELVATRNPADVAALSALEIGGKTVEAIRTELVGKIGENMSIRRFARIEAKGQVASYIHGGAKIGVLIDVVGGDEDMGRDLAMHIAASKPKALSADEVPAELIETERRIAAEKAAESGKPAEIVEKMVQGTVNKFLKEVTLLGQPFVKDDKQTVEALLKSKGASVASFVLYIVGEGIEKKVDDFAAEVAAQAAAAKK</sequence>
<dbReference type="Proteomes" id="UP000501991">
    <property type="component" value="Chromosome"/>
</dbReference>
<evidence type="ECO:0000313" key="11">
    <source>
        <dbReference type="Proteomes" id="UP000501991"/>
    </source>
</evidence>
<gene>
    <name evidence="6" type="primary">tsf</name>
    <name evidence="10" type="ORF">G3580_10480</name>
</gene>
<dbReference type="InterPro" id="IPR001816">
    <property type="entry name" value="Transl_elong_EFTs/EF1B"/>
</dbReference>
<proteinExistence type="inferred from homology"/>
<dbReference type="InterPro" id="IPR009060">
    <property type="entry name" value="UBA-like_sf"/>
</dbReference>
<dbReference type="Pfam" id="PF00889">
    <property type="entry name" value="EF_TS"/>
    <property type="match status" value="1"/>
</dbReference>
<dbReference type="GO" id="GO:0005737">
    <property type="term" value="C:cytoplasm"/>
    <property type="evidence" value="ECO:0007669"/>
    <property type="project" value="UniProtKB-SubCell"/>
</dbReference>
<dbReference type="PANTHER" id="PTHR11741:SF0">
    <property type="entry name" value="ELONGATION FACTOR TS, MITOCHONDRIAL"/>
    <property type="match status" value="1"/>
</dbReference>
<feature type="domain" description="Translation elongation factor EFTs/EF1B dimerisation" evidence="9">
    <location>
        <begin position="73"/>
        <end position="273"/>
    </location>
</feature>
<evidence type="ECO:0000256" key="8">
    <source>
        <dbReference type="RuleBase" id="RU000643"/>
    </source>
</evidence>
<dbReference type="KEGG" id="azq:G3580_10480"/>
<dbReference type="InterPro" id="IPR014039">
    <property type="entry name" value="Transl_elong_EFTs/EF1B_dimer"/>
</dbReference>
<dbReference type="CDD" id="cd14275">
    <property type="entry name" value="UBA_EF-Ts"/>
    <property type="match status" value="1"/>
</dbReference>
<accession>A0A6C1B304</accession>
<dbReference type="FunFam" id="1.10.286.20:FF:000001">
    <property type="entry name" value="Elongation factor Ts"/>
    <property type="match status" value="1"/>
</dbReference>
<dbReference type="SUPFAM" id="SSF54713">
    <property type="entry name" value="Elongation factor Ts (EF-Ts), dimerisation domain"/>
    <property type="match status" value="2"/>
</dbReference>
<dbReference type="Gene3D" id="3.30.479.20">
    <property type="entry name" value="Elongation factor Ts, dimerisation domain"/>
    <property type="match status" value="2"/>
</dbReference>
<evidence type="ECO:0000256" key="7">
    <source>
        <dbReference type="RuleBase" id="RU000642"/>
    </source>
</evidence>
<dbReference type="RefSeq" id="WP_173765294.1">
    <property type="nucleotide sequence ID" value="NZ_CP048836.1"/>
</dbReference>
<evidence type="ECO:0000313" key="10">
    <source>
        <dbReference type="EMBL" id="QID18032.1"/>
    </source>
</evidence>
<comment type="function">
    <text evidence="6 7">Associates with the EF-Tu.GDP complex and induces the exchange of GDP to GTP. It remains bound to the aminoacyl-tRNA.EF-Tu.GTP complex up to the GTP hydrolysis stage on the ribosome.</text>
</comment>
<dbReference type="PANTHER" id="PTHR11741">
    <property type="entry name" value="ELONGATION FACTOR TS"/>
    <property type="match status" value="1"/>
</dbReference>
<dbReference type="FunFam" id="1.10.8.10:FF:000001">
    <property type="entry name" value="Elongation factor Ts"/>
    <property type="match status" value="1"/>
</dbReference>
<keyword evidence="3 6" id="KW-0963">Cytoplasm</keyword>
<keyword evidence="11" id="KW-1185">Reference proteome</keyword>
<dbReference type="Gene3D" id="1.10.8.10">
    <property type="entry name" value="DNA helicase RuvA subunit, C-terminal domain"/>
    <property type="match status" value="1"/>
</dbReference>
<feature type="region of interest" description="Involved in Mg(2+) ion dislocation from EF-Tu" evidence="6">
    <location>
        <begin position="82"/>
        <end position="85"/>
    </location>
</feature>
<dbReference type="EMBL" id="CP048836">
    <property type="protein sequence ID" value="QID18032.1"/>
    <property type="molecule type" value="Genomic_DNA"/>
</dbReference>
<dbReference type="InterPro" id="IPR036402">
    <property type="entry name" value="EF-Ts_dimer_sf"/>
</dbReference>
<evidence type="ECO:0000259" key="9">
    <source>
        <dbReference type="Pfam" id="PF00889"/>
    </source>
</evidence>
<dbReference type="AlphaFoldDB" id="A0A6C1B304"/>
<dbReference type="SUPFAM" id="SSF46934">
    <property type="entry name" value="UBA-like"/>
    <property type="match status" value="1"/>
</dbReference>
<dbReference type="GO" id="GO:0003746">
    <property type="term" value="F:translation elongation factor activity"/>
    <property type="evidence" value="ECO:0007669"/>
    <property type="project" value="UniProtKB-UniRule"/>
</dbReference>
<dbReference type="InterPro" id="IPR018101">
    <property type="entry name" value="Transl_elong_Ts_CS"/>
</dbReference>
<evidence type="ECO:0000256" key="1">
    <source>
        <dbReference type="ARBA" id="ARBA00005532"/>
    </source>
</evidence>
<dbReference type="Gene3D" id="1.10.286.20">
    <property type="match status" value="1"/>
</dbReference>
<evidence type="ECO:0000256" key="2">
    <source>
        <dbReference type="ARBA" id="ARBA00016956"/>
    </source>
</evidence>
<evidence type="ECO:0000256" key="5">
    <source>
        <dbReference type="ARBA" id="ARBA00022917"/>
    </source>
</evidence>
<name>A0A6C1B304_9RHOO</name>
<protein>
    <recommendedName>
        <fullName evidence="2 6">Elongation factor Ts</fullName>
        <shortName evidence="6">EF-Ts</shortName>
    </recommendedName>
</protein>
<evidence type="ECO:0000256" key="6">
    <source>
        <dbReference type="HAMAP-Rule" id="MF_00050"/>
    </source>
</evidence>